<sequence>MLPDGRDPITRYRGVRRRAHRDGTWRTHRGVLPNGRHPITRHRGVHRCAHPYGGHRLTPPA</sequence>
<keyword evidence="3" id="KW-1185">Reference proteome</keyword>
<feature type="region of interest" description="Disordered" evidence="1">
    <location>
        <begin position="18"/>
        <end position="41"/>
    </location>
</feature>
<evidence type="ECO:0000313" key="3">
    <source>
        <dbReference type="Proteomes" id="UP000008838"/>
    </source>
</evidence>
<dbReference type="HOGENOM" id="CLU_2916549_0_0_11"/>
<dbReference type="Proteomes" id="UP000008838">
    <property type="component" value="Chromosome"/>
</dbReference>
<dbReference type="AlphaFoldDB" id="B2GLZ5"/>
<name>B2GLZ5_KOCRD</name>
<protein>
    <submittedName>
        <fullName evidence="2">Uncharacterized protein</fullName>
    </submittedName>
</protein>
<evidence type="ECO:0000313" key="2">
    <source>
        <dbReference type="EMBL" id="BAG29336.1"/>
    </source>
</evidence>
<proteinExistence type="predicted"/>
<gene>
    <name evidence="2" type="ordered locus">KRH_09890</name>
</gene>
<evidence type="ECO:0000256" key="1">
    <source>
        <dbReference type="SAM" id="MobiDB-lite"/>
    </source>
</evidence>
<reference evidence="2 3" key="1">
    <citation type="journal article" date="2008" name="J. Bacteriol.">
        <title>Complete genome sequence of the soil actinomycete Kocuria rhizophila.</title>
        <authorList>
            <person name="Takarada H."/>
            <person name="Sekine M."/>
            <person name="Kosugi H."/>
            <person name="Matsuo Y."/>
            <person name="Fujisawa T."/>
            <person name="Omata S."/>
            <person name="Kishi E."/>
            <person name="Shimizu A."/>
            <person name="Tsukatani N."/>
            <person name="Tanikawa S."/>
            <person name="Fujita N."/>
            <person name="Harayama S."/>
        </authorList>
    </citation>
    <scope>NUCLEOTIDE SEQUENCE [LARGE SCALE GENOMIC DNA]</scope>
    <source>
        <strain evidence="3">ATCC 9341 / DSM 348 / NBRC 103217 / DC2201</strain>
    </source>
</reference>
<organism evidence="2 3">
    <name type="scientific">Kocuria rhizophila (strain ATCC 9341 / DSM 348 / NBRC 103217 / DC2201)</name>
    <dbReference type="NCBI Taxonomy" id="378753"/>
    <lineage>
        <taxon>Bacteria</taxon>
        <taxon>Bacillati</taxon>
        <taxon>Actinomycetota</taxon>
        <taxon>Actinomycetes</taxon>
        <taxon>Micrococcales</taxon>
        <taxon>Micrococcaceae</taxon>
        <taxon>Kocuria</taxon>
    </lineage>
</organism>
<accession>B2GLZ5</accession>
<dbReference type="KEGG" id="krh:KRH_09890"/>
<dbReference type="EMBL" id="AP009152">
    <property type="protein sequence ID" value="BAG29336.1"/>
    <property type="molecule type" value="Genomic_DNA"/>
</dbReference>